<dbReference type="Proteomes" id="UP000284706">
    <property type="component" value="Unassembled WGS sequence"/>
</dbReference>
<evidence type="ECO:0000313" key="1">
    <source>
        <dbReference type="EMBL" id="PPR05605.1"/>
    </source>
</evidence>
<comment type="caution">
    <text evidence="1">The sequence shown here is derived from an EMBL/GenBank/DDBJ whole genome shotgun (WGS) entry which is preliminary data.</text>
</comment>
<organism evidence="1 2">
    <name type="scientific">Gymnopilus dilepis</name>
    <dbReference type="NCBI Taxonomy" id="231916"/>
    <lineage>
        <taxon>Eukaryota</taxon>
        <taxon>Fungi</taxon>
        <taxon>Dikarya</taxon>
        <taxon>Basidiomycota</taxon>
        <taxon>Agaricomycotina</taxon>
        <taxon>Agaricomycetes</taxon>
        <taxon>Agaricomycetidae</taxon>
        <taxon>Agaricales</taxon>
        <taxon>Agaricineae</taxon>
        <taxon>Hymenogastraceae</taxon>
        <taxon>Gymnopilus</taxon>
    </lineage>
</organism>
<accession>A0A409YRH0</accession>
<dbReference type="EMBL" id="NHYE01000456">
    <property type="protein sequence ID" value="PPR05605.1"/>
    <property type="molecule type" value="Genomic_DNA"/>
</dbReference>
<protein>
    <recommendedName>
        <fullName evidence="3">F-box domain-containing protein</fullName>
    </recommendedName>
</protein>
<dbReference type="OrthoDB" id="2269034at2759"/>
<name>A0A409YRH0_9AGAR</name>
<reference evidence="1 2" key="1">
    <citation type="journal article" date="2018" name="Evol. Lett.">
        <title>Horizontal gene cluster transfer increased hallucinogenic mushroom diversity.</title>
        <authorList>
            <person name="Reynolds H.T."/>
            <person name="Vijayakumar V."/>
            <person name="Gluck-Thaler E."/>
            <person name="Korotkin H.B."/>
            <person name="Matheny P.B."/>
            <person name="Slot J.C."/>
        </authorList>
    </citation>
    <scope>NUCLEOTIDE SEQUENCE [LARGE SCALE GENOMIC DNA]</scope>
    <source>
        <strain evidence="1 2">SRW20</strain>
    </source>
</reference>
<proteinExistence type="predicted"/>
<keyword evidence="2" id="KW-1185">Reference proteome</keyword>
<sequence>MFRCNLCLEASNGLTLQLEALPLCQHQACHTCRRLESVDKELEKLHESISALLEERRQLKYHFNTSAHPSIVNRFPREISDQIFSTYVRMTSSDQDSRRKVDSPLVLSAVCNSWRQHACSSPALWTALTLSFTSPLKTKPFQFAVELLSRSAQLPLDIHLFYVCDEEEEASDECPEEDVEVFRPFAKYLNRASRRWHNLVLDLPSPFLELIQEEESPSGMHYLSVRCTQYSIGYGFDMVRSAPKQLLLNKHVFLLDSHPRWENMTVFHAVEIFNAKEISDIWEKASHLESCRLDLVSGSSPWDQSQQRVTVATLTDLDINFQSADGAQQFFSRFTLPSLTSLRSNFTRWKFANISFLPFLQRSNCCFELLELRSVEVDNEDVLGLFRYVTPTLHSLCIGIEYTARARRQWSLLDDLNEVFSTHLTLNNSSQRTASVAPILPCLTTFKLSVYEVSPVWHDRRGTKKAICPELDQLIFALFAPSGRNERLPLRPLHLVEVKCGPFDKTEEVPLLVKNFLDHITELRRGGVQIDLKAKVRKGYYDDSYEVDLCQLSQELEREGGDVERVQLPSTLIRVPI</sequence>
<evidence type="ECO:0000313" key="2">
    <source>
        <dbReference type="Proteomes" id="UP000284706"/>
    </source>
</evidence>
<evidence type="ECO:0008006" key="3">
    <source>
        <dbReference type="Google" id="ProtNLM"/>
    </source>
</evidence>
<dbReference type="InParanoid" id="A0A409YRH0"/>
<gene>
    <name evidence="1" type="ORF">CVT26_009126</name>
</gene>
<dbReference type="AlphaFoldDB" id="A0A409YRH0"/>